<keyword evidence="2" id="KW-1185">Reference proteome</keyword>
<proteinExistence type="predicted"/>
<evidence type="ECO:0000313" key="2">
    <source>
        <dbReference type="Proteomes" id="UP000589520"/>
    </source>
</evidence>
<comment type="caution">
    <text evidence="1">The sequence shown here is derived from an EMBL/GenBank/DDBJ whole genome shotgun (WGS) entry which is preliminary data.</text>
</comment>
<sequence length="161" mass="17357">MILSAGLRTALRRFRWYGLGAVFVLGVIGCDSTIKTQKPVFIAPQNFVPYAVQLKQAQIVSADMLYTVYSQHLIVGALPDQRFLGKLLHVTGVFNGVNRNLSGKTYLELRTHSDSAFAYAEMAAGDPLVVALPAAGTKLRLLCRGAGAVAGSPMLTECRSE</sequence>
<dbReference type="EMBL" id="JACCCW010000001">
    <property type="protein sequence ID" value="NYF78754.1"/>
    <property type="molecule type" value="Genomic_DNA"/>
</dbReference>
<organism evidence="1 2">
    <name type="scientific">Granulicella arctica</name>
    <dbReference type="NCBI Taxonomy" id="940613"/>
    <lineage>
        <taxon>Bacteria</taxon>
        <taxon>Pseudomonadati</taxon>
        <taxon>Acidobacteriota</taxon>
        <taxon>Terriglobia</taxon>
        <taxon>Terriglobales</taxon>
        <taxon>Acidobacteriaceae</taxon>
        <taxon>Granulicella</taxon>
    </lineage>
</organism>
<dbReference type="RefSeq" id="WP_179488451.1">
    <property type="nucleotide sequence ID" value="NZ_JACCCW010000001.1"/>
</dbReference>
<name>A0A7Y9PF61_9BACT</name>
<dbReference type="Proteomes" id="UP000589520">
    <property type="component" value="Unassembled WGS sequence"/>
</dbReference>
<reference evidence="1 2" key="1">
    <citation type="submission" date="2020-07" db="EMBL/GenBank/DDBJ databases">
        <title>Genomic Encyclopedia of Type Strains, Phase IV (KMG-V): Genome sequencing to study the core and pangenomes of soil and plant-associated prokaryotes.</title>
        <authorList>
            <person name="Whitman W."/>
        </authorList>
    </citation>
    <scope>NUCLEOTIDE SEQUENCE [LARGE SCALE GENOMIC DNA]</scope>
    <source>
        <strain evidence="1 2">X4EP2</strain>
    </source>
</reference>
<dbReference type="AlphaFoldDB" id="A0A7Y9PF61"/>
<protein>
    <submittedName>
        <fullName evidence="1">Uncharacterized protein</fullName>
    </submittedName>
</protein>
<accession>A0A7Y9PF61</accession>
<evidence type="ECO:0000313" key="1">
    <source>
        <dbReference type="EMBL" id="NYF78754.1"/>
    </source>
</evidence>
<gene>
    <name evidence="1" type="ORF">HDF17_001041</name>
</gene>